<dbReference type="CDD" id="cd00303">
    <property type="entry name" value="retropepsin_like"/>
    <property type="match status" value="1"/>
</dbReference>
<dbReference type="Proteomes" id="UP000838878">
    <property type="component" value="Chromosome 1"/>
</dbReference>
<feature type="non-terminal residue" evidence="1">
    <location>
        <position position="643"/>
    </location>
</feature>
<dbReference type="Gene3D" id="2.40.70.10">
    <property type="entry name" value="Acid Proteases"/>
    <property type="match status" value="1"/>
</dbReference>
<dbReference type="InterPro" id="IPR001969">
    <property type="entry name" value="Aspartic_peptidase_AS"/>
</dbReference>
<organism evidence="1 2">
    <name type="scientific">Brenthis ino</name>
    <name type="common">lesser marbled fritillary</name>
    <dbReference type="NCBI Taxonomy" id="405034"/>
    <lineage>
        <taxon>Eukaryota</taxon>
        <taxon>Metazoa</taxon>
        <taxon>Ecdysozoa</taxon>
        <taxon>Arthropoda</taxon>
        <taxon>Hexapoda</taxon>
        <taxon>Insecta</taxon>
        <taxon>Pterygota</taxon>
        <taxon>Neoptera</taxon>
        <taxon>Endopterygota</taxon>
        <taxon>Lepidoptera</taxon>
        <taxon>Glossata</taxon>
        <taxon>Ditrysia</taxon>
        <taxon>Papilionoidea</taxon>
        <taxon>Nymphalidae</taxon>
        <taxon>Heliconiinae</taxon>
        <taxon>Argynnini</taxon>
        <taxon>Brenthis</taxon>
    </lineage>
</organism>
<dbReference type="OrthoDB" id="7454926at2759"/>
<dbReference type="PROSITE" id="PS00141">
    <property type="entry name" value="ASP_PROTEASE"/>
    <property type="match status" value="1"/>
</dbReference>
<proteinExistence type="predicted"/>
<dbReference type="PANTHER" id="PTHR47331">
    <property type="entry name" value="PHD-TYPE DOMAIN-CONTAINING PROTEIN"/>
    <property type="match status" value="1"/>
</dbReference>
<dbReference type="AlphaFoldDB" id="A0A8J9XZJ7"/>
<evidence type="ECO:0008006" key="3">
    <source>
        <dbReference type="Google" id="ProtNLM"/>
    </source>
</evidence>
<dbReference type="GO" id="GO:0004190">
    <property type="term" value="F:aspartic-type endopeptidase activity"/>
    <property type="evidence" value="ECO:0007669"/>
    <property type="project" value="InterPro"/>
</dbReference>
<evidence type="ECO:0000313" key="1">
    <source>
        <dbReference type="EMBL" id="CAH0713454.1"/>
    </source>
</evidence>
<keyword evidence="2" id="KW-1185">Reference proteome</keyword>
<dbReference type="InterPro" id="IPR005312">
    <property type="entry name" value="DUF1759"/>
</dbReference>
<dbReference type="Pfam" id="PF03564">
    <property type="entry name" value="DUF1759"/>
    <property type="match status" value="1"/>
</dbReference>
<name>A0A8J9XZJ7_9NEOP</name>
<gene>
    <name evidence="1" type="ORF">BINO364_LOCUS617</name>
</gene>
<evidence type="ECO:0000313" key="2">
    <source>
        <dbReference type="Proteomes" id="UP000838878"/>
    </source>
</evidence>
<accession>A0A8J9XZJ7</accession>
<sequence length="643" mass="72674">MSKAELTLPKSPVLDPTAQFIKELIKQRGTLKGRLTKLSVYVNSFENQFLDRAKRAELNLRMQGAANILSEFNNVQNKLDGVLPESQDDEQLDERESFESKYYTILAQANCILDNDSNSPNANSCGNDLGNMHQSVKLPTINLPTFDGSYEQWLEFKNTYLSLVHTSNNISTIQKFHYLKSSLKGPAVLVIDSLEFTPDNYYVAWELLMNRYNNSRLLIHNHVKALFNIKNLSNESPILLRKLIDIILKNLRSLKLLGEPTEHWDTLIIYMIVSKLDNTTEREWEKYRSDLLLNERQNDCKTRVQVNDLLQFLKARADMLETLQVSHCKQGYDSKTITKTSHNNSKVHCNLSTSKSNKVIKRLCPYCKADHYLYSCQKFLDLAIDTKINFVTNNKLCKNCLRPAHTADTCKFGPCRKCNSKHNTIIHRDSGPTEERVSLLHAPAQGECSSDFYQLPQRTQAKHPLSQVNGADVHCAQASLTKPVLLSTALVNITDDSGNTITCRVLLDSGSQCSFIRKSLCDQINTPLIQSIKKIQGIGNSITQSLQSCKIKISSLNGEYSTRLQCLVLPQIVPSMPSIPINIDKIIIPDFIMLADPAYLEAHTIDILIGADHFWELLCDGKIPLESGPFLQNTKLVNRLSIT</sequence>
<dbReference type="InterPro" id="IPR021109">
    <property type="entry name" value="Peptidase_aspartic_dom_sf"/>
</dbReference>
<protein>
    <recommendedName>
        <fullName evidence="3">Peptidase aspartic putative domain-containing protein</fullName>
    </recommendedName>
</protein>
<dbReference type="PANTHER" id="PTHR47331:SF5">
    <property type="entry name" value="RIBONUCLEASE H"/>
    <property type="match status" value="1"/>
</dbReference>
<reference evidence="1" key="1">
    <citation type="submission" date="2021-12" db="EMBL/GenBank/DDBJ databases">
        <authorList>
            <person name="Martin H S."/>
        </authorList>
    </citation>
    <scope>NUCLEOTIDE SEQUENCE</scope>
</reference>
<dbReference type="EMBL" id="OV170221">
    <property type="protein sequence ID" value="CAH0713454.1"/>
    <property type="molecule type" value="Genomic_DNA"/>
</dbReference>
<dbReference type="GO" id="GO:0006508">
    <property type="term" value="P:proteolysis"/>
    <property type="evidence" value="ECO:0007669"/>
    <property type="project" value="InterPro"/>
</dbReference>